<evidence type="ECO:0000313" key="10">
    <source>
        <dbReference type="EMBL" id="KPM07724.1"/>
    </source>
</evidence>
<sequence>MLITVVVLFALCWSPLHLFQLIVWFYPTIQNQKTKFSYYLYVGSYFLCHWLAMAHSLINPFVYCFMSNNFRYF</sequence>
<dbReference type="GO" id="GO:0004930">
    <property type="term" value="F:G protein-coupled receptor activity"/>
    <property type="evidence" value="ECO:0007669"/>
    <property type="project" value="UniProtKB-KW"/>
</dbReference>
<dbReference type="PRINTS" id="PR00237">
    <property type="entry name" value="GPCRRHODOPSN"/>
</dbReference>
<keyword evidence="7 10" id="KW-0675">Receptor</keyword>
<dbReference type="InterPro" id="IPR000276">
    <property type="entry name" value="GPCR_Rhodpsn"/>
</dbReference>
<accession>A0A132A9R6</accession>
<proteinExistence type="inferred from homology"/>
<dbReference type="EMBL" id="JXLN01011833">
    <property type="protein sequence ID" value="KPM07724.1"/>
    <property type="molecule type" value="Genomic_DNA"/>
</dbReference>
<evidence type="ECO:0000259" key="9">
    <source>
        <dbReference type="PROSITE" id="PS50262"/>
    </source>
</evidence>
<organism evidence="10 11">
    <name type="scientific">Sarcoptes scabiei</name>
    <name type="common">Itch mite</name>
    <name type="synonym">Acarus scabiei</name>
    <dbReference type="NCBI Taxonomy" id="52283"/>
    <lineage>
        <taxon>Eukaryota</taxon>
        <taxon>Metazoa</taxon>
        <taxon>Ecdysozoa</taxon>
        <taxon>Arthropoda</taxon>
        <taxon>Chelicerata</taxon>
        <taxon>Arachnida</taxon>
        <taxon>Acari</taxon>
        <taxon>Acariformes</taxon>
        <taxon>Sarcoptiformes</taxon>
        <taxon>Astigmata</taxon>
        <taxon>Psoroptidia</taxon>
        <taxon>Sarcoptoidea</taxon>
        <taxon>Sarcoptidae</taxon>
        <taxon>Sarcoptinae</taxon>
        <taxon>Sarcoptes</taxon>
    </lineage>
</organism>
<keyword evidence="8" id="KW-0807">Transducer</keyword>
<dbReference type="Proteomes" id="UP000616769">
    <property type="component" value="Unassembled WGS sequence"/>
</dbReference>
<dbReference type="Gene3D" id="1.20.1070.10">
    <property type="entry name" value="Rhodopsin 7-helix transmembrane proteins"/>
    <property type="match status" value="1"/>
</dbReference>
<dbReference type="Pfam" id="PF00001">
    <property type="entry name" value="7tm_1"/>
    <property type="match status" value="1"/>
</dbReference>
<evidence type="ECO:0000256" key="1">
    <source>
        <dbReference type="ARBA" id="ARBA00004141"/>
    </source>
</evidence>
<evidence type="ECO:0000256" key="8">
    <source>
        <dbReference type="ARBA" id="ARBA00023224"/>
    </source>
</evidence>
<protein>
    <submittedName>
        <fullName evidence="10">G-protein coupled receptor-like protein 7</fullName>
    </submittedName>
</protein>
<dbReference type="SUPFAM" id="SSF81321">
    <property type="entry name" value="Family A G protein-coupled receptor-like"/>
    <property type="match status" value="1"/>
</dbReference>
<dbReference type="OrthoDB" id="10037617at2759"/>
<comment type="similarity">
    <text evidence="2">Belongs to the G-protein coupled receptor 1 family.</text>
</comment>
<evidence type="ECO:0000256" key="2">
    <source>
        <dbReference type="ARBA" id="ARBA00010663"/>
    </source>
</evidence>
<comment type="caution">
    <text evidence="10">The sequence shown here is derived from an EMBL/GenBank/DDBJ whole genome shotgun (WGS) entry which is preliminary data.</text>
</comment>
<dbReference type="PANTHER" id="PTHR45695:SF9">
    <property type="entry name" value="LEUCOKININ RECEPTOR"/>
    <property type="match status" value="1"/>
</dbReference>
<dbReference type="PROSITE" id="PS50262">
    <property type="entry name" value="G_PROTEIN_RECEP_F1_2"/>
    <property type="match status" value="1"/>
</dbReference>
<dbReference type="GO" id="GO:0005886">
    <property type="term" value="C:plasma membrane"/>
    <property type="evidence" value="ECO:0007669"/>
    <property type="project" value="TreeGrafter"/>
</dbReference>
<evidence type="ECO:0000256" key="4">
    <source>
        <dbReference type="ARBA" id="ARBA00022989"/>
    </source>
</evidence>
<dbReference type="VEuPathDB" id="VectorBase:SSCA004831"/>
<dbReference type="InterPro" id="IPR017452">
    <property type="entry name" value="GPCR_Rhodpsn_7TM"/>
</dbReference>
<keyword evidence="5" id="KW-0297">G-protein coupled receptor</keyword>
<keyword evidence="3" id="KW-0812">Transmembrane</keyword>
<reference evidence="10 11" key="1">
    <citation type="journal article" date="2015" name="Parasit. Vectors">
        <title>Draft genome of the scabies mite.</title>
        <authorList>
            <person name="Rider S.D.Jr."/>
            <person name="Morgan M.S."/>
            <person name="Arlian L.G."/>
        </authorList>
    </citation>
    <scope>NUCLEOTIDE SEQUENCE [LARGE SCALE GENOMIC DNA]</scope>
    <source>
        <strain evidence="10">Arlian Lab</strain>
    </source>
</reference>
<evidence type="ECO:0000256" key="3">
    <source>
        <dbReference type="ARBA" id="ARBA00022692"/>
    </source>
</evidence>
<evidence type="ECO:0000313" key="11">
    <source>
        <dbReference type="Proteomes" id="UP000616769"/>
    </source>
</evidence>
<gene>
    <name evidence="10" type="ORF">QR98_0062230</name>
</gene>
<dbReference type="PANTHER" id="PTHR45695">
    <property type="entry name" value="LEUCOKININ RECEPTOR-RELATED"/>
    <property type="match status" value="1"/>
</dbReference>
<name>A0A132A9R6_SARSC</name>
<keyword evidence="6" id="KW-0472">Membrane</keyword>
<keyword evidence="4" id="KW-1133">Transmembrane helix</keyword>
<dbReference type="AlphaFoldDB" id="A0A132A9R6"/>
<evidence type="ECO:0000256" key="7">
    <source>
        <dbReference type="ARBA" id="ARBA00023170"/>
    </source>
</evidence>
<evidence type="ECO:0000256" key="5">
    <source>
        <dbReference type="ARBA" id="ARBA00023040"/>
    </source>
</evidence>
<feature type="domain" description="G-protein coupled receptors family 1 profile" evidence="9">
    <location>
        <begin position="1"/>
        <end position="63"/>
    </location>
</feature>
<evidence type="ECO:0000256" key="6">
    <source>
        <dbReference type="ARBA" id="ARBA00023136"/>
    </source>
</evidence>
<comment type="subcellular location">
    <subcellularLocation>
        <location evidence="1">Membrane</location>
        <topology evidence="1">Multi-pass membrane protein</topology>
    </subcellularLocation>
</comment>